<dbReference type="InterPro" id="IPR022742">
    <property type="entry name" value="Hydrolase_4"/>
</dbReference>
<dbReference type="Proteomes" id="UP000315353">
    <property type="component" value="Unassembled WGS sequence"/>
</dbReference>
<dbReference type="InterPro" id="IPR029058">
    <property type="entry name" value="AB_hydrolase_fold"/>
</dbReference>
<name>A0AB73B9F6_CORFL</name>
<evidence type="ECO:0000313" key="3">
    <source>
        <dbReference type="Proteomes" id="UP000315353"/>
    </source>
</evidence>
<accession>A0AB73B9F6</accession>
<dbReference type="Pfam" id="PF12146">
    <property type="entry name" value="Hydrolase_4"/>
    <property type="match status" value="1"/>
</dbReference>
<feature type="domain" description="Serine aminopeptidase S33" evidence="1">
    <location>
        <begin position="67"/>
        <end position="324"/>
    </location>
</feature>
<protein>
    <submittedName>
        <fullName evidence="2">Lysophospholipase</fullName>
    </submittedName>
</protein>
<dbReference type="AlphaFoldDB" id="A0AB73B9F6"/>
<dbReference type="Gene3D" id="3.40.50.1820">
    <property type="entry name" value="alpha/beta hydrolase"/>
    <property type="match status" value="1"/>
</dbReference>
<reference evidence="2 3" key="1">
    <citation type="submission" date="2019-06" db="EMBL/GenBank/DDBJ databases">
        <title>Whole genome shotgun sequence of Corynebacterium flavescens NBRC 14136.</title>
        <authorList>
            <person name="Hosoyama A."/>
            <person name="Uohara A."/>
            <person name="Ohji S."/>
            <person name="Ichikawa N."/>
        </authorList>
    </citation>
    <scope>NUCLEOTIDE SEQUENCE [LARGE SCALE GENOMIC DNA]</scope>
    <source>
        <strain evidence="2 3">NBRC 14136</strain>
    </source>
</reference>
<organism evidence="2 3">
    <name type="scientific">Corynebacterium flavescens</name>
    <dbReference type="NCBI Taxonomy" id="28028"/>
    <lineage>
        <taxon>Bacteria</taxon>
        <taxon>Bacillati</taxon>
        <taxon>Actinomycetota</taxon>
        <taxon>Actinomycetes</taxon>
        <taxon>Mycobacteriales</taxon>
        <taxon>Corynebacteriaceae</taxon>
        <taxon>Corynebacterium</taxon>
    </lineage>
</organism>
<comment type="caution">
    <text evidence="2">The sequence shown here is derived from an EMBL/GenBank/DDBJ whole genome shotgun (WGS) entry which is preliminary data.</text>
</comment>
<dbReference type="PANTHER" id="PTHR11614">
    <property type="entry name" value="PHOSPHOLIPASE-RELATED"/>
    <property type="match status" value="1"/>
</dbReference>
<sequence length="352" mass="39143">MSKSRALPKLGSMIEQEPQWKTDILGEDYQAATLDLGEDPDGQGEVFATLVRYRPGGQDPAKDHPSPPRPALLWVHGMTDYFFQEHVARHFFDSGYDFYALDLRKCGRSRTEEQTWHYVSDLKLYFVDLAAALDAIPNPDVALIAHSTGGLITPLWLDHLRREDPSRFHRIKGLILDSPWLGMMGVSPTTVKALQPAINALSKIIPRAPFPGGGLATFGQSIHKSQHGEWDFNLTFKPLGGHRKYVGWLAAILKGFDEIHSGRTKVGVPVLTLCSTKSYLGQPYSNKTNEADVVIDVAQTQRWAKELSLDYTLHRIRGARHDVFLSMAGPRAEAFAACDAWLKRTLPAASAS</sequence>
<evidence type="ECO:0000313" key="2">
    <source>
        <dbReference type="EMBL" id="GEB98265.1"/>
    </source>
</evidence>
<proteinExistence type="predicted"/>
<dbReference type="EMBL" id="BJNB01000028">
    <property type="protein sequence ID" value="GEB98265.1"/>
    <property type="molecule type" value="Genomic_DNA"/>
</dbReference>
<gene>
    <name evidence="2" type="ORF">CFL01nite_17600</name>
</gene>
<evidence type="ECO:0000259" key="1">
    <source>
        <dbReference type="Pfam" id="PF12146"/>
    </source>
</evidence>
<dbReference type="InterPro" id="IPR051044">
    <property type="entry name" value="MAG_DAG_Lipase"/>
</dbReference>
<dbReference type="SUPFAM" id="SSF53474">
    <property type="entry name" value="alpha/beta-Hydrolases"/>
    <property type="match status" value="1"/>
</dbReference>